<proteinExistence type="predicted"/>
<evidence type="ECO:0000256" key="1">
    <source>
        <dbReference type="SAM" id="Phobius"/>
    </source>
</evidence>
<feature type="transmembrane region" description="Helical" evidence="1">
    <location>
        <begin position="168"/>
        <end position="191"/>
    </location>
</feature>
<dbReference type="EMBL" id="JAUJFL010000005">
    <property type="protein sequence ID" value="KAK2602343.1"/>
    <property type="molecule type" value="Genomic_DNA"/>
</dbReference>
<protein>
    <submittedName>
        <fullName evidence="2">Uncharacterized protein</fullName>
    </submittedName>
</protein>
<feature type="transmembrane region" description="Helical" evidence="1">
    <location>
        <begin position="518"/>
        <end position="547"/>
    </location>
</feature>
<evidence type="ECO:0000313" key="3">
    <source>
        <dbReference type="Proteomes" id="UP001265746"/>
    </source>
</evidence>
<organism evidence="2 3">
    <name type="scientific">Phomopsis amygdali</name>
    <name type="common">Fusicoccum amygdali</name>
    <dbReference type="NCBI Taxonomy" id="1214568"/>
    <lineage>
        <taxon>Eukaryota</taxon>
        <taxon>Fungi</taxon>
        <taxon>Dikarya</taxon>
        <taxon>Ascomycota</taxon>
        <taxon>Pezizomycotina</taxon>
        <taxon>Sordariomycetes</taxon>
        <taxon>Sordariomycetidae</taxon>
        <taxon>Diaporthales</taxon>
        <taxon>Diaporthaceae</taxon>
        <taxon>Diaporthe</taxon>
    </lineage>
</organism>
<dbReference type="Proteomes" id="UP001265746">
    <property type="component" value="Unassembled WGS sequence"/>
</dbReference>
<name>A0AAD9W067_PHOAM</name>
<feature type="transmembrane region" description="Helical" evidence="1">
    <location>
        <begin position="100"/>
        <end position="120"/>
    </location>
</feature>
<keyword evidence="3" id="KW-1185">Reference proteome</keyword>
<accession>A0AAD9W067</accession>
<dbReference type="AlphaFoldDB" id="A0AAD9W067"/>
<gene>
    <name evidence="2" type="ORF">N8I77_008887</name>
</gene>
<keyword evidence="1" id="KW-0472">Membrane</keyword>
<evidence type="ECO:0000313" key="2">
    <source>
        <dbReference type="EMBL" id="KAK2602343.1"/>
    </source>
</evidence>
<keyword evidence="1" id="KW-0812">Transmembrane</keyword>
<sequence length="565" mass="61415">MEPTHFREGPNAITSPDTFFGFGLVPEKDSGRGSRQSIVPQTDGQPLVDTSAAADGRKKLGGFAIVGLIRWLITALLLMGFVLAVHFYQGRVLDNNDKSIFESIIVTLSLIVGLNIASALKDIAKHMRWWFLSLKRRDLSEVELILQSDSLVNVTKLIWRSSSSVTKMVCFTWLLLNIGMQAAIAVISVTFEAEPHVDDVYLSEQGQVFVPDMSDFARGTGRFQDSRYNQDSTLQNLGASILGDIGSSYNYSFLPSVPLAGEPLAKFPAMFWKTDDYWEYHYLNSAPNTVSAGTNFLAVYSDRKVSSQAVCETPEYNSTIDQARSLLIVNQTSGRNFTFDASAWGLESNTYGTLPILRQLRTDVCGSWVGCSTGECGPGCSTVHVLEPKSGEAVAGSTFDSPTSGFFYYECNITVSSDPPPVSDLDNLTLAPMLAAAAAQAIALNGLSSIDPNVPLSRSFNWQLPFGTPFNNSAPDMADQLARYAIGVVAATASTNPRMAIPGRPPAQGVRLNLEEPVAFAVILGLTAGLQLLLTVVAIMLVGRVYVPGNQEWMSKETLKQLYSY</sequence>
<keyword evidence="1" id="KW-1133">Transmembrane helix</keyword>
<comment type="caution">
    <text evidence="2">The sequence shown here is derived from an EMBL/GenBank/DDBJ whole genome shotgun (WGS) entry which is preliminary data.</text>
</comment>
<reference evidence="2" key="1">
    <citation type="submission" date="2023-06" db="EMBL/GenBank/DDBJ databases">
        <authorList>
            <person name="Noh H."/>
        </authorList>
    </citation>
    <scope>NUCLEOTIDE SEQUENCE</scope>
    <source>
        <strain evidence="2">DUCC20226</strain>
    </source>
</reference>
<feature type="transmembrane region" description="Helical" evidence="1">
    <location>
        <begin position="68"/>
        <end position="88"/>
    </location>
</feature>